<keyword evidence="1" id="KW-0808">Transferase</keyword>
<gene>
    <name evidence="1" type="primary">nadK_1</name>
    <name evidence="2" type="synonym">nadK_2</name>
    <name evidence="2" type="ORF">IHBHHGIJ_02991</name>
    <name evidence="1" type="ORF">KFEGEMFD_02364</name>
</gene>
<reference evidence="3 4" key="1">
    <citation type="submission" date="2019-11" db="EMBL/GenBank/DDBJ databases">
        <authorList>
            <person name="Holert J."/>
        </authorList>
    </citation>
    <scope>NUCLEOTIDE SEQUENCE [LARGE SCALE GENOMIC DNA]</scope>
    <source>
        <strain evidence="1">BC3_2A</strain>
        <strain evidence="2">SB11_1A</strain>
    </source>
</reference>
<dbReference type="Gene3D" id="2.60.200.30">
    <property type="entry name" value="Probable inorganic polyphosphate/atp-NAD kinase, domain 2"/>
    <property type="match status" value="1"/>
</dbReference>
<dbReference type="Proteomes" id="UP000439591">
    <property type="component" value="Unassembled WGS sequence"/>
</dbReference>
<keyword evidence="1" id="KW-0418">Kinase</keyword>
<organism evidence="1 4">
    <name type="scientific">Zhongshania aliphaticivorans</name>
    <dbReference type="NCBI Taxonomy" id="1470434"/>
    <lineage>
        <taxon>Bacteria</taxon>
        <taxon>Pseudomonadati</taxon>
        <taxon>Pseudomonadota</taxon>
        <taxon>Gammaproteobacteria</taxon>
        <taxon>Cellvibrionales</taxon>
        <taxon>Spongiibacteraceae</taxon>
        <taxon>Zhongshania</taxon>
    </lineage>
</organism>
<keyword evidence="3" id="KW-1185">Reference proteome</keyword>
<evidence type="ECO:0000313" key="1">
    <source>
        <dbReference type="EMBL" id="CAA0106629.1"/>
    </source>
</evidence>
<proteinExistence type="predicted"/>
<dbReference type="Proteomes" id="UP000435877">
    <property type="component" value="Unassembled WGS sequence"/>
</dbReference>
<evidence type="ECO:0000313" key="3">
    <source>
        <dbReference type="Proteomes" id="UP000435877"/>
    </source>
</evidence>
<dbReference type="SUPFAM" id="SSF111331">
    <property type="entry name" value="NAD kinase/diacylglycerol kinase-like"/>
    <property type="match status" value="1"/>
</dbReference>
<sequence length="307" mass="34271">MMEQSTRIILIHRKTRLAELVERFNTVQQARFYLEQSGADFADYQQEDQDYRHILEQARRTLEARGRVQVLERAMLPSYRFNTDDTVVVIGQDGLVANTLKYLNGNPVIAINPDPQRWDGVLLPFLPADLPLVIDEVLRRKRSHKEITLARASTNDGQTMLAVNDLFIGPKSHTSARYALHWGERSEVQSSSGIIISTGLGSTGWYQSLLAMAQGITGTMTDPHVGSGFAWDAKMLIFTVREPFPSKQTGTTLTRGQVNELSPLRIESFMPENGVIFSDGIESDFLTFNAGCTVEIRLGDVAGRLVA</sequence>
<dbReference type="PANTHER" id="PTHR13158">
    <property type="match status" value="1"/>
</dbReference>
<dbReference type="GO" id="GO:0003951">
    <property type="term" value="F:NAD+ kinase activity"/>
    <property type="evidence" value="ECO:0007669"/>
    <property type="project" value="UniProtKB-EC"/>
</dbReference>
<dbReference type="InterPro" id="IPR017437">
    <property type="entry name" value="ATP-NAD_kinase_PpnK-typ_C"/>
</dbReference>
<dbReference type="InterPro" id="IPR016064">
    <property type="entry name" value="NAD/diacylglycerol_kinase_sf"/>
</dbReference>
<dbReference type="Gene3D" id="3.40.50.10330">
    <property type="entry name" value="Probable inorganic polyphosphate/atp-NAD kinase, domain 1"/>
    <property type="match status" value="1"/>
</dbReference>
<dbReference type="EMBL" id="CACSIK010000002">
    <property type="protein sequence ID" value="CAA0106811.1"/>
    <property type="molecule type" value="Genomic_DNA"/>
</dbReference>
<dbReference type="EMBL" id="CACSIM010000003">
    <property type="protein sequence ID" value="CAA0106629.1"/>
    <property type="molecule type" value="Genomic_DNA"/>
</dbReference>
<protein>
    <submittedName>
        <fullName evidence="1">NAD kinase</fullName>
        <ecNumber evidence="1">2.7.1.23</ecNumber>
    </submittedName>
</protein>
<dbReference type="GO" id="GO:0019674">
    <property type="term" value="P:NAD+ metabolic process"/>
    <property type="evidence" value="ECO:0007669"/>
    <property type="project" value="InterPro"/>
</dbReference>
<dbReference type="InterPro" id="IPR017438">
    <property type="entry name" value="ATP-NAD_kinase_N"/>
</dbReference>
<evidence type="ECO:0000313" key="2">
    <source>
        <dbReference type="EMBL" id="CAA0106811.1"/>
    </source>
</evidence>
<accession>A0A5S9PQU7</accession>
<name>A0A5S9PQU7_9GAMM</name>
<dbReference type="EC" id="2.7.1.23" evidence="1"/>
<dbReference type="RefSeq" id="WP_235035694.1">
    <property type="nucleotide sequence ID" value="NZ_CACSIK010000002.1"/>
</dbReference>
<dbReference type="AlphaFoldDB" id="A0A5S9PQU7"/>
<dbReference type="PANTHER" id="PTHR13158:SF5">
    <property type="entry name" value="NAD KINASE 2, MITOCHONDRIAL"/>
    <property type="match status" value="1"/>
</dbReference>
<evidence type="ECO:0000313" key="4">
    <source>
        <dbReference type="Proteomes" id="UP000439591"/>
    </source>
</evidence>